<dbReference type="Pfam" id="PF00975">
    <property type="entry name" value="Thioesterase"/>
    <property type="match status" value="1"/>
</dbReference>
<evidence type="ECO:0000256" key="1">
    <source>
        <dbReference type="ARBA" id="ARBA00007169"/>
    </source>
</evidence>
<gene>
    <name evidence="3" type="ORF">IM880_10200</name>
</gene>
<dbReference type="PANTHER" id="PTHR11487">
    <property type="entry name" value="THIOESTERASE"/>
    <property type="match status" value="1"/>
</dbReference>
<dbReference type="GO" id="GO:0008610">
    <property type="term" value="P:lipid biosynthetic process"/>
    <property type="evidence" value="ECO:0007669"/>
    <property type="project" value="TreeGrafter"/>
</dbReference>
<comment type="similarity">
    <text evidence="1">Belongs to the thioesterase family.</text>
</comment>
<reference evidence="3" key="1">
    <citation type="journal article" date="2021" name="bioRxiv">
        <title>Identification of Pectobacterium species isolated from the soft rot of tetecho (Neobuxbaumia tetetzo), a columnar cactus, and associated metagenomics.</title>
        <authorList>
            <person name="Vargas-Peralta D."/>
            <person name="Narvaez-Barragan D.A."/>
            <person name="de Sandozequi A."/>
            <person name="Romero-Gutierrez M.F."/>
            <person name="Segovia L."/>
            <person name="Martinez-Anaya C."/>
            <person name="Alcaraz L.D."/>
            <person name="de la Torre Almaraz R."/>
        </authorList>
    </citation>
    <scope>NUCLEOTIDE SEQUENCE</scope>
    <source>
        <strain evidence="3">A3</strain>
    </source>
</reference>
<sequence length="266" mass="29691">MSLWFHTLLPRPAAAMRLICLPFAGGSASHYQPFASGLPPWVELCAAQLPGRSTRLREAPCQRIDEVVEALRRHIPLDKPWLLFGHSLGCRLGMSLMQALQKHGQCLPLHFIASGCRPLHLIRDISPMSSLSDTAFIQRLHGYGGTPPELLAHQELMALFLPMLRADFRLVEDYQLSSATPLPLPVTIMGGRQDQNVPVVELPQWQALFTDPATILLFEGGHFFIQQQRQAVVEALAQILRCYHIGEIIEDTSCLLSPNLIARKNL</sequence>
<evidence type="ECO:0000259" key="2">
    <source>
        <dbReference type="Pfam" id="PF00975"/>
    </source>
</evidence>
<feature type="domain" description="Thioesterase" evidence="2">
    <location>
        <begin position="17"/>
        <end position="238"/>
    </location>
</feature>
<proteinExistence type="inferred from homology"/>
<dbReference type="InterPro" id="IPR029058">
    <property type="entry name" value="AB_hydrolase_fold"/>
</dbReference>
<name>A0AAW4NZH7_9GAMM</name>
<dbReference type="InterPro" id="IPR001031">
    <property type="entry name" value="Thioesterase"/>
</dbReference>
<dbReference type="RefSeq" id="WP_095701777.1">
    <property type="nucleotide sequence ID" value="NZ_CABFUV010000019.1"/>
</dbReference>
<organism evidence="3 4">
    <name type="scientific">Pectobacterium polaris</name>
    <dbReference type="NCBI Taxonomy" id="2042057"/>
    <lineage>
        <taxon>Bacteria</taxon>
        <taxon>Pseudomonadati</taxon>
        <taxon>Pseudomonadota</taxon>
        <taxon>Gammaproteobacteria</taxon>
        <taxon>Enterobacterales</taxon>
        <taxon>Pectobacteriaceae</taxon>
        <taxon>Pectobacterium</taxon>
    </lineage>
</organism>
<accession>A0AAW4NZH7</accession>
<dbReference type="GeneID" id="61411214"/>
<reference evidence="3" key="2">
    <citation type="submission" date="2021-01" db="EMBL/GenBank/DDBJ databases">
        <authorList>
            <person name="Vargas Peralta D."/>
        </authorList>
    </citation>
    <scope>NUCLEOTIDE SEQUENCE</scope>
    <source>
        <strain evidence="3">A3</strain>
    </source>
</reference>
<dbReference type="SUPFAM" id="SSF53474">
    <property type="entry name" value="alpha/beta-Hydrolases"/>
    <property type="match status" value="1"/>
</dbReference>
<evidence type="ECO:0000313" key="4">
    <source>
        <dbReference type="Proteomes" id="UP000696310"/>
    </source>
</evidence>
<protein>
    <submittedName>
        <fullName evidence="3">Thioesterase</fullName>
    </submittedName>
</protein>
<dbReference type="Proteomes" id="UP000696310">
    <property type="component" value="Unassembled WGS sequence"/>
</dbReference>
<dbReference type="Gene3D" id="3.40.50.1820">
    <property type="entry name" value="alpha/beta hydrolase"/>
    <property type="match status" value="1"/>
</dbReference>
<evidence type="ECO:0000313" key="3">
    <source>
        <dbReference type="EMBL" id="MBW5892580.1"/>
    </source>
</evidence>
<dbReference type="EMBL" id="JAESHX010000050">
    <property type="protein sequence ID" value="MBW5892580.1"/>
    <property type="molecule type" value="Genomic_DNA"/>
</dbReference>
<comment type="caution">
    <text evidence="3">The sequence shown here is derived from an EMBL/GenBank/DDBJ whole genome shotgun (WGS) entry which is preliminary data.</text>
</comment>
<dbReference type="InterPro" id="IPR012223">
    <property type="entry name" value="TEII"/>
</dbReference>
<dbReference type="AlphaFoldDB" id="A0AAW4NZH7"/>
<dbReference type="PANTHER" id="PTHR11487:SF0">
    <property type="entry name" value="S-ACYL FATTY ACID SYNTHASE THIOESTERASE, MEDIUM CHAIN"/>
    <property type="match status" value="1"/>
</dbReference>